<name>U2V750_9ACTN</name>
<sequence>MRPALMEKPTPPGGTRATTDRRTLRTRRALRDALAAEIKETGDLSQVTVTAVTDRAGVTRRTFYSHFRDIADLVNQIEEDTIRDLKGLVGNITVVNLDVLQEALDDFAPCPGSKELLAYFKRHGDYLSALLGEGGDPAFVGRIERMVRDVVATRAAEGLNLDLLGPIFDYYLTFAIGAEVSVLVRWLTSGMHESVSMMARIMTSLMFVRPGDLYGRTMHFDIPSIALGLLEPATHATKGESTDD</sequence>
<keyword evidence="6" id="KW-1185">Reference proteome</keyword>
<dbReference type="Pfam" id="PF00440">
    <property type="entry name" value="TetR_N"/>
    <property type="match status" value="1"/>
</dbReference>
<feature type="domain" description="HTH tetR-type" evidence="4">
    <location>
        <begin position="24"/>
        <end position="85"/>
    </location>
</feature>
<reference evidence="5 6" key="1">
    <citation type="submission" date="2013-08" db="EMBL/GenBank/DDBJ databases">
        <authorList>
            <person name="Durkin A.S."/>
            <person name="Haft D.R."/>
            <person name="McCorrison J."/>
            <person name="Torralba M."/>
            <person name="Gillis M."/>
            <person name="Haft D.H."/>
            <person name="Methe B."/>
            <person name="Sutton G."/>
            <person name="Nelson K.E."/>
        </authorList>
    </citation>
    <scope>NUCLEOTIDE SEQUENCE [LARGE SCALE GENOMIC DNA]</scope>
    <source>
        <strain evidence="5 6">F0195</strain>
    </source>
</reference>
<dbReference type="Gene3D" id="1.10.357.10">
    <property type="entry name" value="Tetracycline Repressor, domain 2"/>
    <property type="match status" value="1"/>
</dbReference>
<dbReference type="InterPro" id="IPR039532">
    <property type="entry name" value="TetR_C_Firmicutes"/>
</dbReference>
<feature type="region of interest" description="Disordered" evidence="3">
    <location>
        <begin position="1"/>
        <end position="20"/>
    </location>
</feature>
<dbReference type="EMBL" id="AWEZ01000044">
    <property type="protein sequence ID" value="ERL08466.1"/>
    <property type="molecule type" value="Genomic_DNA"/>
</dbReference>
<dbReference type="InterPro" id="IPR001647">
    <property type="entry name" value="HTH_TetR"/>
</dbReference>
<dbReference type="STRING" id="1125712.HMPREF1316_1978"/>
<evidence type="ECO:0000259" key="4">
    <source>
        <dbReference type="PROSITE" id="PS50977"/>
    </source>
</evidence>
<dbReference type="GO" id="GO:0003677">
    <property type="term" value="F:DNA binding"/>
    <property type="evidence" value="ECO:0007669"/>
    <property type="project" value="UniProtKB-UniRule"/>
</dbReference>
<dbReference type="PANTHER" id="PTHR43479">
    <property type="entry name" value="ACREF/ENVCD OPERON REPRESSOR-RELATED"/>
    <property type="match status" value="1"/>
</dbReference>
<evidence type="ECO:0000256" key="2">
    <source>
        <dbReference type="PROSITE-ProRule" id="PRU00335"/>
    </source>
</evidence>
<dbReference type="Proteomes" id="UP000016638">
    <property type="component" value="Unassembled WGS sequence"/>
</dbReference>
<dbReference type="PANTHER" id="PTHR43479:SF7">
    <property type="entry name" value="TETR-FAMILY TRANSCRIPTIONAL REGULATOR"/>
    <property type="match status" value="1"/>
</dbReference>
<evidence type="ECO:0000313" key="5">
    <source>
        <dbReference type="EMBL" id="ERL08466.1"/>
    </source>
</evidence>
<organism evidence="5 6">
    <name type="scientific">Olsenella profusa F0195</name>
    <dbReference type="NCBI Taxonomy" id="1125712"/>
    <lineage>
        <taxon>Bacteria</taxon>
        <taxon>Bacillati</taxon>
        <taxon>Actinomycetota</taxon>
        <taxon>Coriobacteriia</taxon>
        <taxon>Coriobacteriales</taxon>
        <taxon>Atopobiaceae</taxon>
        <taxon>Olsenella</taxon>
    </lineage>
</organism>
<evidence type="ECO:0000313" key="6">
    <source>
        <dbReference type="Proteomes" id="UP000016638"/>
    </source>
</evidence>
<evidence type="ECO:0000256" key="3">
    <source>
        <dbReference type="SAM" id="MobiDB-lite"/>
    </source>
</evidence>
<dbReference type="eggNOG" id="COG1309">
    <property type="taxonomic scope" value="Bacteria"/>
</dbReference>
<keyword evidence="1 2" id="KW-0238">DNA-binding</keyword>
<comment type="caution">
    <text evidence="5">The sequence shown here is derived from an EMBL/GenBank/DDBJ whole genome shotgun (WGS) entry which is preliminary data.</text>
</comment>
<gene>
    <name evidence="5" type="ORF">HMPREF1316_1978</name>
</gene>
<dbReference type="SUPFAM" id="SSF46689">
    <property type="entry name" value="Homeodomain-like"/>
    <property type="match status" value="1"/>
</dbReference>
<dbReference type="PROSITE" id="PS50977">
    <property type="entry name" value="HTH_TETR_2"/>
    <property type="match status" value="1"/>
</dbReference>
<dbReference type="InterPro" id="IPR009057">
    <property type="entry name" value="Homeodomain-like_sf"/>
</dbReference>
<accession>U2V750</accession>
<evidence type="ECO:0000256" key="1">
    <source>
        <dbReference type="ARBA" id="ARBA00023125"/>
    </source>
</evidence>
<dbReference type="Pfam" id="PF14278">
    <property type="entry name" value="TetR_C_8"/>
    <property type="match status" value="1"/>
</dbReference>
<feature type="DNA-binding region" description="H-T-H motif" evidence="2">
    <location>
        <begin position="48"/>
        <end position="67"/>
    </location>
</feature>
<proteinExistence type="predicted"/>
<protein>
    <submittedName>
        <fullName evidence="5">Transcriptional regulator, TetR family</fullName>
    </submittedName>
</protein>
<dbReference type="AlphaFoldDB" id="U2V750"/>
<dbReference type="PATRIC" id="fig|1125712.3.peg.1094"/>
<dbReference type="InterPro" id="IPR050624">
    <property type="entry name" value="HTH-type_Tx_Regulator"/>
</dbReference>